<accession>A0A8J7QBS6</accession>
<dbReference type="RefSeq" id="WP_207862684.1">
    <property type="nucleotide sequence ID" value="NZ_JAFREP010000041.1"/>
</dbReference>
<organism evidence="2 3">
    <name type="scientific">Acanthopleuribacter pedis</name>
    <dbReference type="NCBI Taxonomy" id="442870"/>
    <lineage>
        <taxon>Bacteria</taxon>
        <taxon>Pseudomonadati</taxon>
        <taxon>Acidobacteriota</taxon>
        <taxon>Holophagae</taxon>
        <taxon>Acanthopleuribacterales</taxon>
        <taxon>Acanthopleuribacteraceae</taxon>
        <taxon>Acanthopleuribacter</taxon>
    </lineage>
</organism>
<dbReference type="GO" id="GO:0055085">
    <property type="term" value="P:transmembrane transport"/>
    <property type="evidence" value="ECO:0007669"/>
    <property type="project" value="TreeGrafter"/>
</dbReference>
<sequence>MKKALVSLLLVLFGAVAFAGEGDILVRARLINVSPNDDSSEILTTGTGVTVDDAFVPEFDVTYMFRKNWGLEIIAATSEHEITTENGALAGADAGDVWVLPPTLTLQYHFGPDTATDVYIGLGVNYSLFYNYDVSADLEALGVSDIDFDNSFGLAANIGADFKISEKWVFNLDLKYIDMATDADLELADGGVLDTLEVDIDPFVFGVGVGYRF</sequence>
<evidence type="ECO:0000313" key="3">
    <source>
        <dbReference type="Proteomes" id="UP000664417"/>
    </source>
</evidence>
<dbReference type="GO" id="GO:0019867">
    <property type="term" value="C:outer membrane"/>
    <property type="evidence" value="ECO:0007669"/>
    <property type="project" value="InterPro"/>
</dbReference>
<dbReference type="PROSITE" id="PS00695">
    <property type="entry name" value="ENT_VIR_OMP_2"/>
    <property type="match status" value="1"/>
</dbReference>
<comment type="caution">
    <text evidence="2">The sequence shown here is derived from an EMBL/GenBank/DDBJ whole genome shotgun (WGS) entry which is preliminary data.</text>
</comment>
<dbReference type="EMBL" id="JAFREP010000041">
    <property type="protein sequence ID" value="MBO1322711.1"/>
    <property type="molecule type" value="Genomic_DNA"/>
</dbReference>
<keyword evidence="3" id="KW-1185">Reference proteome</keyword>
<name>A0A8J7QBS6_9BACT</name>
<protein>
    <submittedName>
        <fullName evidence="2">OmpW family protein</fullName>
    </submittedName>
</protein>
<dbReference type="InterPro" id="IPR011250">
    <property type="entry name" value="OMP/PagP_B-barrel"/>
</dbReference>
<dbReference type="SUPFAM" id="SSF56925">
    <property type="entry name" value="OMPA-like"/>
    <property type="match status" value="1"/>
</dbReference>
<evidence type="ECO:0000313" key="2">
    <source>
        <dbReference type="EMBL" id="MBO1322711.1"/>
    </source>
</evidence>
<dbReference type="Proteomes" id="UP000664417">
    <property type="component" value="Unassembled WGS sequence"/>
</dbReference>
<gene>
    <name evidence="2" type="ORF">J3U88_29840</name>
</gene>
<dbReference type="InterPro" id="IPR005618">
    <property type="entry name" value="OMPW"/>
</dbReference>
<dbReference type="Gene3D" id="2.40.160.20">
    <property type="match status" value="1"/>
</dbReference>
<evidence type="ECO:0000256" key="1">
    <source>
        <dbReference type="SAM" id="SignalP"/>
    </source>
</evidence>
<feature type="chain" id="PRO_5035245467" evidence="1">
    <location>
        <begin position="20"/>
        <end position="213"/>
    </location>
</feature>
<feature type="signal peptide" evidence="1">
    <location>
        <begin position="1"/>
        <end position="19"/>
    </location>
</feature>
<keyword evidence="1" id="KW-0732">Signal</keyword>
<dbReference type="PANTHER" id="PTHR36920:SF1">
    <property type="entry name" value="OUTER MEMBRANE PROTEIN W"/>
    <property type="match status" value="1"/>
</dbReference>
<dbReference type="GO" id="GO:0044384">
    <property type="term" value="C:host outer membrane"/>
    <property type="evidence" value="ECO:0007669"/>
    <property type="project" value="InterPro"/>
</dbReference>
<dbReference type="PANTHER" id="PTHR36920">
    <property type="match status" value="1"/>
</dbReference>
<reference evidence="2" key="1">
    <citation type="submission" date="2021-03" db="EMBL/GenBank/DDBJ databases">
        <authorList>
            <person name="Wang G."/>
        </authorList>
    </citation>
    <scope>NUCLEOTIDE SEQUENCE</scope>
    <source>
        <strain evidence="2">KCTC 12899</strain>
    </source>
</reference>
<proteinExistence type="predicted"/>
<dbReference type="InterPro" id="IPR000758">
    <property type="entry name" value="Enterovir_OMP"/>
</dbReference>
<dbReference type="AlphaFoldDB" id="A0A8J7QBS6"/>
<dbReference type="Pfam" id="PF03922">
    <property type="entry name" value="OmpW"/>
    <property type="match status" value="1"/>
</dbReference>